<gene>
    <name evidence="2" type="ORF">WMQ36_16630</name>
</gene>
<feature type="transmembrane region" description="Helical" evidence="1">
    <location>
        <begin position="136"/>
        <end position="155"/>
    </location>
</feature>
<feature type="transmembrane region" description="Helical" evidence="1">
    <location>
        <begin position="39"/>
        <end position="59"/>
    </location>
</feature>
<dbReference type="InterPro" id="IPR004676">
    <property type="entry name" value="Cd-R_transporter"/>
</dbReference>
<evidence type="ECO:0000256" key="1">
    <source>
        <dbReference type="SAM" id="Phobius"/>
    </source>
</evidence>
<feature type="transmembrane region" description="Helical" evidence="1">
    <location>
        <begin position="167"/>
        <end position="188"/>
    </location>
</feature>
<accession>A0ABV1DBS5</accession>
<keyword evidence="1" id="KW-0472">Membrane</keyword>
<keyword evidence="1" id="KW-1133">Transmembrane helix</keyword>
<proteinExistence type="predicted"/>
<organism evidence="2 3">
    <name type="scientific">Enterocloster hominis</name>
    <name type="common">ex Hitch et al. 2024</name>
    <dbReference type="NCBI Taxonomy" id="1917870"/>
    <lineage>
        <taxon>Bacteria</taxon>
        <taxon>Bacillati</taxon>
        <taxon>Bacillota</taxon>
        <taxon>Clostridia</taxon>
        <taxon>Lachnospirales</taxon>
        <taxon>Lachnospiraceae</taxon>
        <taxon>Enterocloster</taxon>
    </lineage>
</organism>
<keyword evidence="1" id="KW-0812">Transmembrane</keyword>
<sequence>MATTFFTAVLSFVSTNIDDIFVLMILYAQVLDSKRVIQIIAGQYFGIGCLCALGTLGALGTQIILPQYVGLLGFLPLLLGIRSWRDCRCRQDKSETETQNKTQINFFSVTLLTIANGADNIGVYVPLFSGYTHADFMITLSVFAVMIALWCYLGFRLASYPYIKKKITHYQHILVPLVLIALGISILAKNYLF</sequence>
<evidence type="ECO:0000313" key="3">
    <source>
        <dbReference type="Proteomes" id="UP001454086"/>
    </source>
</evidence>
<feature type="transmembrane region" description="Helical" evidence="1">
    <location>
        <begin position="104"/>
        <end position="124"/>
    </location>
</feature>
<reference evidence="2 3" key="1">
    <citation type="submission" date="2024-03" db="EMBL/GenBank/DDBJ databases">
        <title>Human intestinal bacterial collection.</title>
        <authorList>
            <person name="Pauvert C."/>
            <person name="Hitch T.C.A."/>
            <person name="Clavel T."/>
        </authorList>
    </citation>
    <scope>NUCLEOTIDE SEQUENCE [LARGE SCALE GENOMIC DNA]</scope>
    <source>
        <strain evidence="2 3">CLA-SR-H021</strain>
    </source>
</reference>
<dbReference type="Proteomes" id="UP001454086">
    <property type="component" value="Unassembled WGS sequence"/>
</dbReference>
<feature type="transmembrane region" description="Helical" evidence="1">
    <location>
        <begin position="65"/>
        <end position="84"/>
    </location>
</feature>
<dbReference type="EMBL" id="JBBMFM010000067">
    <property type="protein sequence ID" value="MEQ2426599.1"/>
    <property type="molecule type" value="Genomic_DNA"/>
</dbReference>
<evidence type="ECO:0000313" key="2">
    <source>
        <dbReference type="EMBL" id="MEQ2426599.1"/>
    </source>
</evidence>
<feature type="transmembrane region" description="Helical" evidence="1">
    <location>
        <begin position="6"/>
        <end position="27"/>
    </location>
</feature>
<name>A0ABV1DBS5_9FIRM</name>
<keyword evidence="3" id="KW-1185">Reference proteome</keyword>
<protein>
    <submittedName>
        <fullName evidence="2">Cadmium resistance transporter</fullName>
    </submittedName>
</protein>
<dbReference type="Pfam" id="PF03596">
    <property type="entry name" value="Cad"/>
    <property type="match status" value="1"/>
</dbReference>
<dbReference type="RefSeq" id="WP_008722180.1">
    <property type="nucleotide sequence ID" value="NZ_JBBMFM010000067.1"/>
</dbReference>
<comment type="caution">
    <text evidence="2">The sequence shown here is derived from an EMBL/GenBank/DDBJ whole genome shotgun (WGS) entry which is preliminary data.</text>
</comment>